<organism evidence="1 2">
    <name type="scientific">Chryseobacterium soldanellicola</name>
    <dbReference type="NCBI Taxonomy" id="311333"/>
    <lineage>
        <taxon>Bacteria</taxon>
        <taxon>Pseudomonadati</taxon>
        <taxon>Bacteroidota</taxon>
        <taxon>Flavobacteriia</taxon>
        <taxon>Flavobacteriales</taxon>
        <taxon>Weeksellaceae</taxon>
        <taxon>Chryseobacterium group</taxon>
        <taxon>Chryseobacterium</taxon>
    </lineage>
</organism>
<dbReference type="STRING" id="311333.SAMN05421664_3612"/>
<accession>A0A1H1GER0</accession>
<evidence type="ECO:0000313" key="1">
    <source>
        <dbReference type="EMBL" id="SDR11316.1"/>
    </source>
</evidence>
<sequence length="235" mass="28646">MTFVVKFLISLNRLIQNSRIFDKFTETYTQHCSDKISDKTAFMKEFTIVRGLFDNRKRQLIIDDNFIKFDHNDHRKNSFITINKENIAGIRYGIHFIKGYKFYIGREYQIFIRNKDNTETKIYFKLFYKRKLSEKHQLFVDIINHLWEKYFNEILNSYIQKLKNKESFELAGITILNDRIQFNKKEILFDDLAIKKYHHYFMIYSKQDNYNNKLLYHLKDKDAIILQNLLTNSIQ</sequence>
<name>A0A1H1GER0_9FLAO</name>
<dbReference type="Proteomes" id="UP000199627">
    <property type="component" value="Unassembled WGS sequence"/>
</dbReference>
<dbReference type="EMBL" id="FNKL01000004">
    <property type="protein sequence ID" value="SDR11316.1"/>
    <property type="molecule type" value="Genomic_DNA"/>
</dbReference>
<evidence type="ECO:0000313" key="2">
    <source>
        <dbReference type="Proteomes" id="UP000199627"/>
    </source>
</evidence>
<gene>
    <name evidence="1" type="ORF">SAMN05421664_3612</name>
</gene>
<proteinExistence type="predicted"/>
<dbReference type="AlphaFoldDB" id="A0A1H1GER0"/>
<protein>
    <submittedName>
        <fullName evidence="1">Uncharacterized protein</fullName>
    </submittedName>
</protein>
<keyword evidence="2" id="KW-1185">Reference proteome</keyword>
<reference evidence="2" key="1">
    <citation type="submission" date="2016-10" db="EMBL/GenBank/DDBJ databases">
        <authorList>
            <person name="Varghese N."/>
            <person name="Submissions S."/>
        </authorList>
    </citation>
    <scope>NUCLEOTIDE SEQUENCE [LARGE SCALE GENOMIC DNA]</scope>
    <source>
        <strain evidence="2">DSM 17072</strain>
    </source>
</reference>